<dbReference type="EC" id="1.3.1.104" evidence="3"/>
<evidence type="ECO:0000313" key="3">
    <source>
        <dbReference type="EMBL" id="MBG6134200.1"/>
    </source>
</evidence>
<keyword evidence="4" id="KW-1185">Reference proteome</keyword>
<reference evidence="3" key="1">
    <citation type="submission" date="2020-11" db="EMBL/GenBank/DDBJ databases">
        <title>Sequencing the genomes of 1000 actinobacteria strains.</title>
        <authorList>
            <person name="Klenk H.-P."/>
        </authorList>
    </citation>
    <scope>NUCLEOTIDE SEQUENCE</scope>
    <source>
        <strain evidence="3">DSM 45356</strain>
    </source>
</reference>
<evidence type="ECO:0000313" key="4">
    <source>
        <dbReference type="Proteomes" id="UP000622552"/>
    </source>
</evidence>
<dbReference type="InterPro" id="IPR002347">
    <property type="entry name" value="SDR_fam"/>
</dbReference>
<dbReference type="Gene3D" id="3.40.50.720">
    <property type="entry name" value="NAD(P)-binding Rossmann-like Domain"/>
    <property type="match status" value="1"/>
</dbReference>
<dbReference type="GO" id="GO:0141148">
    <property type="term" value="F:enoyl-[acyl-carrier-protein] reductase (NADPH) activity"/>
    <property type="evidence" value="ECO:0007669"/>
    <property type="project" value="UniProtKB-EC"/>
</dbReference>
<proteinExistence type="inferred from homology"/>
<comment type="similarity">
    <text evidence="1">Belongs to the short-chain dehydrogenases/reductases (SDR) family.</text>
</comment>
<comment type="caution">
    <text evidence="3">The sequence shown here is derived from an EMBL/GenBank/DDBJ whole genome shotgun (WGS) entry which is preliminary data.</text>
</comment>
<keyword evidence="2 3" id="KW-0560">Oxidoreductase</keyword>
<evidence type="ECO:0000256" key="2">
    <source>
        <dbReference type="ARBA" id="ARBA00023002"/>
    </source>
</evidence>
<dbReference type="Proteomes" id="UP000622552">
    <property type="component" value="Unassembled WGS sequence"/>
</dbReference>
<dbReference type="PANTHER" id="PTHR43639">
    <property type="entry name" value="OXIDOREDUCTASE, SHORT-CHAIN DEHYDROGENASE/REDUCTASE FAMILY (AFU_ORTHOLOGUE AFUA_5G02870)"/>
    <property type="match status" value="1"/>
</dbReference>
<dbReference type="AlphaFoldDB" id="A0A8J7G7B0"/>
<sequence length="239" mass="24392">MTMDLRGRTALVTGGTRGLGLAIARKLCASGCDVYVNYARSEADAARAVAELAGLPGVATLLRGDARRPEALLAGLDRLDVYVHNISSFHPAPDGLPTLPDLRADLAMAVEPLLGAVLPLRDLMAGGLGRVIAVSSVGARRVVPAYANLGVAKAALESLVRYLAVELAGQGIAVNAVSTSKLDKGGDGAAERMLASRTPAGRLSTPADVADVVALLCADEAAWIHGQVITADGGLGLRA</sequence>
<dbReference type="InterPro" id="IPR036291">
    <property type="entry name" value="NAD(P)-bd_dom_sf"/>
</dbReference>
<gene>
    <name evidence="3" type="ORF">IW245_000394</name>
</gene>
<dbReference type="PANTHER" id="PTHR43639:SF1">
    <property type="entry name" value="SHORT-CHAIN DEHYDROGENASE_REDUCTASE FAMILY PROTEIN"/>
    <property type="match status" value="1"/>
</dbReference>
<dbReference type="SUPFAM" id="SSF51735">
    <property type="entry name" value="NAD(P)-binding Rossmann-fold domains"/>
    <property type="match status" value="1"/>
</dbReference>
<name>A0A8J7G7B0_9ACTN</name>
<dbReference type="Pfam" id="PF13561">
    <property type="entry name" value="adh_short_C2"/>
    <property type="match status" value="1"/>
</dbReference>
<dbReference type="EMBL" id="JADOUF010000001">
    <property type="protein sequence ID" value="MBG6134200.1"/>
    <property type="molecule type" value="Genomic_DNA"/>
</dbReference>
<protein>
    <submittedName>
        <fullName evidence="3">Enoyl-[acyl-carrier protein] reductase III</fullName>
        <ecNumber evidence="3">1.3.1.104</ecNumber>
    </submittedName>
</protein>
<dbReference type="PRINTS" id="PR00081">
    <property type="entry name" value="GDHRDH"/>
</dbReference>
<evidence type="ECO:0000256" key="1">
    <source>
        <dbReference type="ARBA" id="ARBA00006484"/>
    </source>
</evidence>
<accession>A0A8J7G7B0</accession>
<organism evidence="3 4">
    <name type="scientific">Longispora fulva</name>
    <dbReference type="NCBI Taxonomy" id="619741"/>
    <lineage>
        <taxon>Bacteria</taxon>
        <taxon>Bacillati</taxon>
        <taxon>Actinomycetota</taxon>
        <taxon>Actinomycetes</taxon>
        <taxon>Micromonosporales</taxon>
        <taxon>Micromonosporaceae</taxon>
        <taxon>Longispora</taxon>
    </lineage>
</organism>